<dbReference type="AlphaFoldDB" id="A0A1L8EIJ2"/>
<evidence type="ECO:0000313" key="3">
    <source>
        <dbReference type="EMBL" id="JAV18488.1"/>
    </source>
</evidence>
<feature type="signal peptide" evidence="2">
    <location>
        <begin position="1"/>
        <end position="21"/>
    </location>
</feature>
<keyword evidence="2" id="KW-0732">Signal</keyword>
<feature type="chain" id="PRO_5012499170" description="Protein sleepless" evidence="2">
    <location>
        <begin position="22"/>
        <end position="153"/>
    </location>
</feature>
<organism evidence="3">
    <name type="scientific">Haematobia irritans</name>
    <name type="common">Horn fly</name>
    <name type="synonym">Conops irritans</name>
    <dbReference type="NCBI Taxonomy" id="7368"/>
    <lineage>
        <taxon>Eukaryota</taxon>
        <taxon>Metazoa</taxon>
        <taxon>Ecdysozoa</taxon>
        <taxon>Arthropoda</taxon>
        <taxon>Hexapoda</taxon>
        <taxon>Insecta</taxon>
        <taxon>Pterygota</taxon>
        <taxon>Neoptera</taxon>
        <taxon>Endopterygota</taxon>
        <taxon>Diptera</taxon>
        <taxon>Brachycera</taxon>
        <taxon>Muscomorpha</taxon>
        <taxon>Muscoidea</taxon>
        <taxon>Muscidae</taxon>
        <taxon>Haematobia</taxon>
    </lineage>
</organism>
<proteinExistence type="predicted"/>
<evidence type="ECO:0000256" key="2">
    <source>
        <dbReference type="SAM" id="SignalP"/>
    </source>
</evidence>
<evidence type="ECO:0000256" key="1">
    <source>
        <dbReference type="SAM" id="Phobius"/>
    </source>
</evidence>
<sequence>MDFTKIGFIVTLIAVCCFTYSTPNAIRCYICDNPASCDKPMKSECSATLANASWRYLDYHHVGVSNATSTIYECFSESIDSYAGKFQFKGCIYDIIDACELPLRNMHAPGGTKKSCKKCNYKDYCNPAGRVGINISTVAVVAIVGFIIRQMYA</sequence>
<evidence type="ECO:0008006" key="4">
    <source>
        <dbReference type="Google" id="ProtNLM"/>
    </source>
</evidence>
<feature type="transmembrane region" description="Helical" evidence="1">
    <location>
        <begin position="128"/>
        <end position="148"/>
    </location>
</feature>
<protein>
    <recommendedName>
        <fullName evidence="4">Protein sleepless</fullName>
    </recommendedName>
</protein>
<accession>A0A1L8EIJ2</accession>
<keyword evidence="1" id="KW-1133">Transmembrane helix</keyword>
<name>A0A1L8EIJ2_HAEIR</name>
<dbReference type="EMBL" id="GFDG01000311">
    <property type="protein sequence ID" value="JAV18488.1"/>
    <property type="molecule type" value="Transcribed_RNA"/>
</dbReference>
<keyword evidence="1" id="KW-0812">Transmembrane</keyword>
<reference evidence="3" key="1">
    <citation type="submission" date="2017-01" db="EMBL/GenBank/DDBJ databases">
        <title>An insight into the sialome and mialome of the horn fly, Haematobia irritans.</title>
        <authorList>
            <person name="Breijo M."/>
            <person name="Boiani M."/>
            <person name="Ures X."/>
            <person name="Rocha S."/>
            <person name="Sequeira M."/>
            <person name="Ribeiro J.M."/>
        </authorList>
    </citation>
    <scope>NUCLEOTIDE SEQUENCE</scope>
</reference>
<keyword evidence="1" id="KW-0472">Membrane</keyword>